<proteinExistence type="predicted"/>
<evidence type="ECO:0000259" key="4">
    <source>
        <dbReference type="PROSITE" id="PS51228"/>
    </source>
</evidence>
<dbReference type="InterPro" id="IPR014352">
    <property type="entry name" value="FERM/acyl-CoA-bd_prot_sf"/>
</dbReference>
<feature type="region of interest" description="Disordered" evidence="2">
    <location>
        <begin position="159"/>
        <end position="253"/>
    </location>
</feature>
<evidence type="ECO:0000256" key="1">
    <source>
        <dbReference type="ARBA" id="ARBA00023121"/>
    </source>
</evidence>
<feature type="compositionally biased region" description="Basic and acidic residues" evidence="2">
    <location>
        <begin position="165"/>
        <end position="182"/>
    </location>
</feature>
<dbReference type="SUPFAM" id="SSF47027">
    <property type="entry name" value="Acyl-CoA binding protein"/>
    <property type="match status" value="1"/>
</dbReference>
<dbReference type="Pfam" id="PF00887">
    <property type="entry name" value="ACBP"/>
    <property type="match status" value="1"/>
</dbReference>
<evidence type="ECO:0000256" key="2">
    <source>
        <dbReference type="SAM" id="MobiDB-lite"/>
    </source>
</evidence>
<dbReference type="PANTHER" id="PTHR23310:SF133">
    <property type="entry name" value="COA BINDING PROTEIN, PUTATIVE (AFU_ORTHOLOGUE AFUA_1G12300)-RELATED"/>
    <property type="match status" value="1"/>
</dbReference>
<dbReference type="PROSITE" id="PS51228">
    <property type="entry name" value="ACB_2"/>
    <property type="match status" value="1"/>
</dbReference>
<dbReference type="Proteomes" id="UP001219355">
    <property type="component" value="Chromosome 1"/>
</dbReference>
<dbReference type="GO" id="GO:0000062">
    <property type="term" value="F:fatty-acyl-CoA binding"/>
    <property type="evidence" value="ECO:0007669"/>
    <property type="project" value="InterPro"/>
</dbReference>
<keyword evidence="6" id="KW-1185">Reference proteome</keyword>
<evidence type="ECO:0000256" key="3">
    <source>
        <dbReference type="SAM" id="Phobius"/>
    </source>
</evidence>
<evidence type="ECO:0000313" key="5">
    <source>
        <dbReference type="EMBL" id="WEW55853.1"/>
    </source>
</evidence>
<dbReference type="PANTHER" id="PTHR23310">
    <property type="entry name" value="ACYL-COA-BINDING PROTEIN, ACBP"/>
    <property type="match status" value="1"/>
</dbReference>
<accession>A0AAF0DCP3</accession>
<gene>
    <name evidence="5" type="ORF">PRK78_001286</name>
</gene>
<dbReference type="InterPro" id="IPR000582">
    <property type="entry name" value="Acyl-CoA-binding_protein"/>
</dbReference>
<evidence type="ECO:0000313" key="6">
    <source>
        <dbReference type="Proteomes" id="UP001219355"/>
    </source>
</evidence>
<protein>
    <recommendedName>
        <fullName evidence="4">ACB domain-containing protein</fullName>
    </recommendedName>
</protein>
<dbReference type="AlphaFoldDB" id="A0AAF0DCP3"/>
<name>A0AAF0DCP3_9EURO</name>
<feature type="compositionally biased region" description="Acidic residues" evidence="2">
    <location>
        <begin position="205"/>
        <end position="222"/>
    </location>
</feature>
<feature type="domain" description="ACB" evidence="4">
    <location>
        <begin position="5"/>
        <end position="112"/>
    </location>
</feature>
<sequence length="362" mass="42571">MSDSVDRVFVHALNTVKKIPRTGSARPPPADRLKLYGLYKQSMEGNVEGVMDRPIDDGADVQAEREKWYKDVFEIALPFFGDAWYAQRNLSRTEAKRRYITTLIETMHRYAAPTPEGRELISELEFVWDQIKSNTASSSSSSPVQIDISHLQSHRSYGSIGGRIARADDNHTGRYSGRDSRLRVLGPVSQPEEQMIGRNHHEQSPEETQDNNEEEEDDEEEFQEARDSFYGDEEENEGEMPQQQHIDSDIQREKRRRRWRRRVEQALTKMTAEVAAMRELMDTRAHHDRRKRSIWMWLKWLAWVALRQLCWDIVILGMLCVWMRLRGDRRLEERIKYLWGEFRKSLARVRFLRHLPLAVSTG</sequence>
<organism evidence="5 6">
    <name type="scientific">Emydomyces testavorans</name>
    <dbReference type="NCBI Taxonomy" id="2070801"/>
    <lineage>
        <taxon>Eukaryota</taxon>
        <taxon>Fungi</taxon>
        <taxon>Dikarya</taxon>
        <taxon>Ascomycota</taxon>
        <taxon>Pezizomycotina</taxon>
        <taxon>Eurotiomycetes</taxon>
        <taxon>Eurotiomycetidae</taxon>
        <taxon>Onygenales</taxon>
        <taxon>Nannizziopsiaceae</taxon>
        <taxon>Emydomyces</taxon>
    </lineage>
</organism>
<dbReference type="GO" id="GO:0006631">
    <property type="term" value="P:fatty acid metabolic process"/>
    <property type="evidence" value="ECO:0007669"/>
    <property type="project" value="TreeGrafter"/>
</dbReference>
<dbReference type="EMBL" id="CP120627">
    <property type="protein sequence ID" value="WEW55853.1"/>
    <property type="molecule type" value="Genomic_DNA"/>
</dbReference>
<keyword evidence="3" id="KW-0472">Membrane</keyword>
<keyword evidence="3" id="KW-1133">Transmembrane helix</keyword>
<keyword evidence="3" id="KW-0812">Transmembrane</keyword>
<keyword evidence="1" id="KW-0446">Lipid-binding</keyword>
<reference evidence="5" key="1">
    <citation type="submission" date="2023-03" db="EMBL/GenBank/DDBJ databases">
        <title>Emydomyces testavorans Genome Sequence.</title>
        <authorList>
            <person name="Hoyer L."/>
        </authorList>
    </citation>
    <scope>NUCLEOTIDE SEQUENCE</scope>
    <source>
        <strain evidence="5">16-2883</strain>
    </source>
</reference>
<dbReference type="InterPro" id="IPR035984">
    <property type="entry name" value="Acyl-CoA-binding_sf"/>
</dbReference>
<feature type="transmembrane region" description="Helical" evidence="3">
    <location>
        <begin position="300"/>
        <end position="325"/>
    </location>
</feature>
<dbReference type="Gene3D" id="1.20.80.10">
    <property type="match status" value="1"/>
</dbReference>